<dbReference type="Proteomes" id="UP000029736">
    <property type="component" value="Unassembled WGS sequence"/>
</dbReference>
<evidence type="ECO:0008006" key="4">
    <source>
        <dbReference type="Google" id="ProtNLM"/>
    </source>
</evidence>
<feature type="signal peptide" evidence="1">
    <location>
        <begin position="1"/>
        <end position="21"/>
    </location>
</feature>
<evidence type="ECO:0000256" key="1">
    <source>
        <dbReference type="SAM" id="SignalP"/>
    </source>
</evidence>
<evidence type="ECO:0000313" key="2">
    <source>
        <dbReference type="EMBL" id="KGE85604.1"/>
    </source>
</evidence>
<dbReference type="AlphaFoldDB" id="A0A098RZM5"/>
<name>A0A098RZM5_9BACT</name>
<keyword evidence="1" id="KW-0732">Signal</keyword>
<proteinExistence type="predicted"/>
<feature type="chain" id="PRO_5001947612" description="SnoaL-like domain-containing protein" evidence="1">
    <location>
        <begin position="22"/>
        <end position="193"/>
    </location>
</feature>
<gene>
    <name evidence="2" type="ORF">IX84_26285</name>
</gene>
<dbReference type="EMBL" id="JPOS01000084">
    <property type="protein sequence ID" value="KGE85604.1"/>
    <property type="molecule type" value="Genomic_DNA"/>
</dbReference>
<sequence>MRTLLLGIALLAASTGLQAQAQDVQDIKSRLNQYFTATEDKDWETVVDFLYPRLFEQVSKEEMVQMFADMSGNGMEVDMSGYRIKRISAPFAFESERYAPVSYMGTMTIQFTSEAYKTPETVGMIKGNLEGTHGTDAVSYDGATNTFTVLVDKVMYAIADEGTKNWHFIENDAQNPMTQQLIPAEVRAHFAEE</sequence>
<reference evidence="2 3" key="1">
    <citation type="journal article" date="2014" name="Int. J. Syst. Evol. Microbiol.">
        <title>Phaeodactylibacter xiamenensis gen. nov., sp. nov., a member of the family Saprospiraceae isolated from the marine alga Phaeodactylum tricornutum.</title>
        <authorList>
            <person name="Chen Z.Jr."/>
            <person name="Lei X."/>
            <person name="Lai Q."/>
            <person name="Li Y."/>
            <person name="Zhang B."/>
            <person name="Zhang J."/>
            <person name="Zhang H."/>
            <person name="Yang L."/>
            <person name="Zheng W."/>
            <person name="Tian Y."/>
            <person name="Yu Z."/>
            <person name="Xu H.Jr."/>
            <person name="Zheng T."/>
        </authorList>
    </citation>
    <scope>NUCLEOTIDE SEQUENCE [LARGE SCALE GENOMIC DNA]</scope>
    <source>
        <strain evidence="2 3">KD52</strain>
    </source>
</reference>
<dbReference type="OrthoDB" id="982449at2"/>
<accession>A0A098RZM5</accession>
<evidence type="ECO:0000313" key="3">
    <source>
        <dbReference type="Proteomes" id="UP000029736"/>
    </source>
</evidence>
<organism evidence="2 3">
    <name type="scientific">Phaeodactylibacter xiamenensis</name>
    <dbReference type="NCBI Taxonomy" id="1524460"/>
    <lineage>
        <taxon>Bacteria</taxon>
        <taxon>Pseudomonadati</taxon>
        <taxon>Bacteroidota</taxon>
        <taxon>Saprospiria</taxon>
        <taxon>Saprospirales</taxon>
        <taxon>Haliscomenobacteraceae</taxon>
        <taxon>Phaeodactylibacter</taxon>
    </lineage>
</organism>
<protein>
    <recommendedName>
        <fullName evidence="4">SnoaL-like domain-containing protein</fullName>
    </recommendedName>
</protein>
<comment type="caution">
    <text evidence="2">The sequence shown here is derived from an EMBL/GenBank/DDBJ whole genome shotgun (WGS) entry which is preliminary data.</text>
</comment>
<dbReference type="RefSeq" id="WP_044227543.1">
    <property type="nucleotide sequence ID" value="NZ_JBKAGJ010000003.1"/>
</dbReference>
<keyword evidence="3" id="KW-1185">Reference proteome</keyword>